<evidence type="ECO:0000313" key="2">
    <source>
        <dbReference type="EMBL" id="KAH0562719.1"/>
    </source>
</evidence>
<sequence>MTSRGLSLPFTSSYLDLLKEEVSSDGERKDEITFKEENGDFSIMNDDELDQEAEQMGEYEQETRENQDVWNQRNEQLHPEDIENVTVNGYKSISSSRDPKQQQLSTISMCTEPSTIHVASRQHNNIVDRREMTPQPPTSKIQKGYTTRNKQEENLNRSRT</sequence>
<feature type="region of interest" description="Disordered" evidence="1">
    <location>
        <begin position="74"/>
        <end position="160"/>
    </location>
</feature>
<feature type="compositionally biased region" description="Polar residues" evidence="1">
    <location>
        <begin position="85"/>
        <end position="114"/>
    </location>
</feature>
<gene>
    <name evidence="2" type="ORF">KQX54_000645</name>
</gene>
<dbReference type="AlphaFoldDB" id="A0AAV7J0Z8"/>
<dbReference type="Proteomes" id="UP000826195">
    <property type="component" value="Unassembled WGS sequence"/>
</dbReference>
<name>A0AAV7J0Z8_COTGL</name>
<comment type="caution">
    <text evidence="2">The sequence shown here is derived from an EMBL/GenBank/DDBJ whole genome shotgun (WGS) entry which is preliminary data.</text>
</comment>
<accession>A0AAV7J0Z8</accession>
<evidence type="ECO:0000256" key="1">
    <source>
        <dbReference type="SAM" id="MobiDB-lite"/>
    </source>
</evidence>
<feature type="compositionally biased region" description="Polar residues" evidence="1">
    <location>
        <begin position="138"/>
        <end position="148"/>
    </location>
</feature>
<evidence type="ECO:0000313" key="3">
    <source>
        <dbReference type="Proteomes" id="UP000826195"/>
    </source>
</evidence>
<reference evidence="2 3" key="1">
    <citation type="journal article" date="2021" name="J. Hered.">
        <title>A chromosome-level genome assembly of the parasitoid wasp, Cotesia glomerata (Hymenoptera: Braconidae).</title>
        <authorList>
            <person name="Pinto B.J."/>
            <person name="Weis J.J."/>
            <person name="Gamble T."/>
            <person name="Ode P.J."/>
            <person name="Paul R."/>
            <person name="Zaspel J.M."/>
        </authorList>
    </citation>
    <scope>NUCLEOTIDE SEQUENCE [LARGE SCALE GENOMIC DNA]</scope>
    <source>
        <strain evidence="2">CgM1</strain>
    </source>
</reference>
<proteinExistence type="predicted"/>
<protein>
    <submittedName>
        <fullName evidence="2">Uncharacterized protein</fullName>
    </submittedName>
</protein>
<dbReference type="EMBL" id="JAHXZJ010000021">
    <property type="protein sequence ID" value="KAH0562719.1"/>
    <property type="molecule type" value="Genomic_DNA"/>
</dbReference>
<feature type="compositionally biased region" description="Basic and acidic residues" evidence="1">
    <location>
        <begin position="21"/>
        <end position="38"/>
    </location>
</feature>
<keyword evidence="3" id="KW-1185">Reference proteome</keyword>
<organism evidence="2 3">
    <name type="scientific">Cotesia glomerata</name>
    <name type="common">Lepidopteran parasitic wasp</name>
    <name type="synonym">Apanteles glomeratus</name>
    <dbReference type="NCBI Taxonomy" id="32391"/>
    <lineage>
        <taxon>Eukaryota</taxon>
        <taxon>Metazoa</taxon>
        <taxon>Ecdysozoa</taxon>
        <taxon>Arthropoda</taxon>
        <taxon>Hexapoda</taxon>
        <taxon>Insecta</taxon>
        <taxon>Pterygota</taxon>
        <taxon>Neoptera</taxon>
        <taxon>Endopterygota</taxon>
        <taxon>Hymenoptera</taxon>
        <taxon>Apocrita</taxon>
        <taxon>Ichneumonoidea</taxon>
        <taxon>Braconidae</taxon>
        <taxon>Microgastrinae</taxon>
        <taxon>Cotesia</taxon>
    </lineage>
</organism>
<feature type="compositionally biased region" description="Basic and acidic residues" evidence="1">
    <location>
        <begin position="149"/>
        <end position="160"/>
    </location>
</feature>
<feature type="region of interest" description="Disordered" evidence="1">
    <location>
        <begin position="21"/>
        <end position="44"/>
    </location>
</feature>